<feature type="chain" id="PRO_5013156278" description="PKD domain-containing protein" evidence="1">
    <location>
        <begin position="22"/>
        <end position="594"/>
    </location>
</feature>
<reference evidence="2 3" key="1">
    <citation type="submission" date="2016-11" db="EMBL/GenBank/DDBJ databases">
        <authorList>
            <person name="Jaros S."/>
            <person name="Januszkiewicz K."/>
            <person name="Wedrychowicz H."/>
        </authorList>
    </citation>
    <scope>NUCLEOTIDE SEQUENCE [LARGE SCALE GENOMIC DNA]</scope>
    <source>
        <strain evidence="2 3">DSM 24787</strain>
    </source>
</reference>
<evidence type="ECO:0008006" key="4">
    <source>
        <dbReference type="Google" id="ProtNLM"/>
    </source>
</evidence>
<gene>
    <name evidence="2" type="ORF">SAMN04488055_2804</name>
</gene>
<dbReference type="STRING" id="536979.SAMN04488055_2804"/>
<name>A0A1N6GJ67_9BACT</name>
<protein>
    <recommendedName>
        <fullName evidence="4">PKD domain-containing protein</fullName>
    </recommendedName>
</protein>
<sequence length="594" mass="63361">MKKILFFVAVVLLGSIPYTQAQTTYTIDFSYETLNNNCNVFASNVTVDNFVHQSTIGFPKFTGNPDYYVNLPCKRNSQSSQVGTEYQIKFPFKKNYKYQINAYYKGTIATSNDYYPVLALRLNPTALAHNTATNCAPGPGAVSLNYTGYAVSGSGFAWPQNPIINTPQPLAIDYESLSVAGYPAESPSASGTNAIQVRAIVITEFPPAPTNPVFTLPASVNITCGSASAQQFTITNVNNSTGISAYNWDLGSASNGWLYNGTPAPQNISTPGNTISLTPVCGATQQSVKAIVTVNGTNYSTNTMAVNYTLPSLSINGNAVIGSAENYNIAGLPCNASVAWSVTPAGLASLSCTNCDQTTLTAVANGNLTLSATVTACGQSQTITKNLSVCMSNSGVATNLTGTLSWVGTSYYGYTLNFTPVPGATSYHMEWFDVTNNSLLNTYPVPNPGYFYYYFSAGRTYKYRLAVETSCGTWGPYSAWSDLLQPPPASCANGPIGSTLSQSPGCNGSSGCTYTNLSWPAIAGALQYKIEYSIVNISAGIYLPTTTIYSSYPYASPNYSPLSGTGWTIQYRVAVNCSSAWGNFSGYSVRFFLQ</sequence>
<evidence type="ECO:0000313" key="3">
    <source>
        <dbReference type="Proteomes" id="UP000185003"/>
    </source>
</evidence>
<dbReference type="Proteomes" id="UP000185003">
    <property type="component" value="Unassembled WGS sequence"/>
</dbReference>
<evidence type="ECO:0000313" key="2">
    <source>
        <dbReference type="EMBL" id="SIO07573.1"/>
    </source>
</evidence>
<dbReference type="AlphaFoldDB" id="A0A1N6GJ67"/>
<evidence type="ECO:0000256" key="1">
    <source>
        <dbReference type="SAM" id="SignalP"/>
    </source>
</evidence>
<feature type="signal peptide" evidence="1">
    <location>
        <begin position="1"/>
        <end position="21"/>
    </location>
</feature>
<dbReference type="RefSeq" id="WP_074239827.1">
    <property type="nucleotide sequence ID" value="NZ_FSRA01000001.1"/>
</dbReference>
<organism evidence="2 3">
    <name type="scientific">Chitinophaga niabensis</name>
    <dbReference type="NCBI Taxonomy" id="536979"/>
    <lineage>
        <taxon>Bacteria</taxon>
        <taxon>Pseudomonadati</taxon>
        <taxon>Bacteroidota</taxon>
        <taxon>Chitinophagia</taxon>
        <taxon>Chitinophagales</taxon>
        <taxon>Chitinophagaceae</taxon>
        <taxon>Chitinophaga</taxon>
    </lineage>
</organism>
<keyword evidence="3" id="KW-1185">Reference proteome</keyword>
<keyword evidence="1" id="KW-0732">Signal</keyword>
<proteinExistence type="predicted"/>
<accession>A0A1N6GJ67</accession>
<dbReference type="EMBL" id="FSRA01000001">
    <property type="protein sequence ID" value="SIO07573.1"/>
    <property type="molecule type" value="Genomic_DNA"/>
</dbReference>
<dbReference type="OrthoDB" id="614666at2"/>